<evidence type="ECO:0000256" key="1">
    <source>
        <dbReference type="SAM" id="MobiDB-lite"/>
    </source>
</evidence>
<keyword evidence="3" id="KW-1185">Reference proteome</keyword>
<organism evidence="2 3">
    <name type="scientific">Ephemerocybe angulata</name>
    <dbReference type="NCBI Taxonomy" id="980116"/>
    <lineage>
        <taxon>Eukaryota</taxon>
        <taxon>Fungi</taxon>
        <taxon>Dikarya</taxon>
        <taxon>Basidiomycota</taxon>
        <taxon>Agaricomycotina</taxon>
        <taxon>Agaricomycetes</taxon>
        <taxon>Agaricomycetidae</taxon>
        <taxon>Agaricales</taxon>
        <taxon>Agaricineae</taxon>
        <taxon>Psathyrellaceae</taxon>
        <taxon>Ephemerocybe</taxon>
    </lineage>
</organism>
<accession>A0A8H6MBQ7</accession>
<dbReference type="AlphaFoldDB" id="A0A8H6MBQ7"/>
<proteinExistence type="predicted"/>
<evidence type="ECO:0000313" key="2">
    <source>
        <dbReference type="EMBL" id="KAF6763353.1"/>
    </source>
</evidence>
<gene>
    <name evidence="2" type="ORF">DFP72DRAFT_529806</name>
</gene>
<name>A0A8H6MBQ7_9AGAR</name>
<evidence type="ECO:0000313" key="3">
    <source>
        <dbReference type="Proteomes" id="UP000521943"/>
    </source>
</evidence>
<reference evidence="2 3" key="1">
    <citation type="submission" date="2020-07" db="EMBL/GenBank/DDBJ databases">
        <title>Comparative genomics of pyrophilous fungi reveals a link between fire events and developmental genes.</title>
        <authorList>
            <consortium name="DOE Joint Genome Institute"/>
            <person name="Steindorff A.S."/>
            <person name="Carver A."/>
            <person name="Calhoun S."/>
            <person name="Stillman K."/>
            <person name="Liu H."/>
            <person name="Lipzen A."/>
            <person name="Pangilinan J."/>
            <person name="Labutti K."/>
            <person name="Bruns T.D."/>
            <person name="Grigoriev I.V."/>
        </authorList>
    </citation>
    <scope>NUCLEOTIDE SEQUENCE [LARGE SCALE GENOMIC DNA]</scope>
    <source>
        <strain evidence="2 3">CBS 144469</strain>
    </source>
</reference>
<comment type="caution">
    <text evidence="2">The sequence shown here is derived from an EMBL/GenBank/DDBJ whole genome shotgun (WGS) entry which is preliminary data.</text>
</comment>
<dbReference type="OrthoDB" id="10424623at2759"/>
<sequence length="194" mass="21260">MDDRRDAQLVSRVLIQTTIIDASAYPRSRSSKLSGALTAAPVADLVYAQGHEDQKTDHQELRAARTWSHKDHVAGSDSGHPTSTPTSADGLDFKTRPISTPIGPTRRCEGPDWATRGRDVTGIWGMSNGWRPEGDPGATFPDWYVVLYSLPSFTLIFRLSSAQNDSNRENLRDISVYLPQTKILAVLGVVRGLG</sequence>
<feature type="region of interest" description="Disordered" evidence="1">
    <location>
        <begin position="51"/>
        <end position="105"/>
    </location>
</feature>
<protein>
    <submittedName>
        <fullName evidence="2">Uncharacterized protein</fullName>
    </submittedName>
</protein>
<feature type="compositionally biased region" description="Basic and acidic residues" evidence="1">
    <location>
        <begin position="51"/>
        <end position="74"/>
    </location>
</feature>
<dbReference type="EMBL" id="JACGCI010000006">
    <property type="protein sequence ID" value="KAF6763353.1"/>
    <property type="molecule type" value="Genomic_DNA"/>
</dbReference>
<dbReference type="Proteomes" id="UP000521943">
    <property type="component" value="Unassembled WGS sequence"/>
</dbReference>